<reference evidence="1 2" key="1">
    <citation type="submission" date="2016-07" db="EMBL/GenBank/DDBJ databases">
        <title>Pervasive Adenine N6-methylation of Active Genes in Fungi.</title>
        <authorList>
            <consortium name="DOE Joint Genome Institute"/>
            <person name="Mondo S.J."/>
            <person name="Dannebaum R.O."/>
            <person name="Kuo R.C."/>
            <person name="Labutti K."/>
            <person name="Haridas S."/>
            <person name="Kuo A."/>
            <person name="Salamov A."/>
            <person name="Ahrendt S.R."/>
            <person name="Lipzen A."/>
            <person name="Sullivan W."/>
            <person name="Andreopoulos W.B."/>
            <person name="Clum A."/>
            <person name="Lindquist E."/>
            <person name="Daum C."/>
            <person name="Ramamoorthy G.K."/>
            <person name="Gryganskyi A."/>
            <person name="Culley D."/>
            <person name="Magnuson J.K."/>
            <person name="James T.Y."/>
            <person name="O'Malley M.A."/>
            <person name="Stajich J.E."/>
            <person name="Spatafora J.W."/>
            <person name="Visel A."/>
            <person name="Grigoriev I.V."/>
        </authorList>
    </citation>
    <scope>NUCLEOTIDE SEQUENCE [LARGE SCALE GENOMIC DNA]</scope>
    <source>
        <strain evidence="1 2">NRRL 3301</strain>
    </source>
</reference>
<keyword evidence="2" id="KW-1185">Reference proteome</keyword>
<dbReference type="OrthoDB" id="10427400at2759"/>
<sequence>MAAHYIVERLLQIPTVKIRQVSATTNKLAKIIKDGRANLHFICGKQMVHDD</sequence>
<proteinExistence type="predicted"/>
<dbReference type="EMBL" id="MCGT01000011">
    <property type="protein sequence ID" value="ORX55767.1"/>
    <property type="molecule type" value="Genomic_DNA"/>
</dbReference>
<organism evidence="1 2">
    <name type="scientific">Hesseltinella vesiculosa</name>
    <dbReference type="NCBI Taxonomy" id="101127"/>
    <lineage>
        <taxon>Eukaryota</taxon>
        <taxon>Fungi</taxon>
        <taxon>Fungi incertae sedis</taxon>
        <taxon>Mucoromycota</taxon>
        <taxon>Mucoromycotina</taxon>
        <taxon>Mucoromycetes</taxon>
        <taxon>Mucorales</taxon>
        <taxon>Cunninghamellaceae</taxon>
        <taxon>Hesseltinella</taxon>
    </lineage>
</organism>
<evidence type="ECO:0000313" key="1">
    <source>
        <dbReference type="EMBL" id="ORX55767.1"/>
    </source>
</evidence>
<gene>
    <name evidence="1" type="ORF">DM01DRAFT_264381</name>
</gene>
<protein>
    <submittedName>
        <fullName evidence="1">Uncharacterized protein</fullName>
    </submittedName>
</protein>
<name>A0A1X2GKC6_9FUNG</name>
<accession>A0A1X2GKC6</accession>
<dbReference type="Proteomes" id="UP000242146">
    <property type="component" value="Unassembled WGS sequence"/>
</dbReference>
<dbReference type="AlphaFoldDB" id="A0A1X2GKC6"/>
<evidence type="ECO:0000313" key="2">
    <source>
        <dbReference type="Proteomes" id="UP000242146"/>
    </source>
</evidence>
<comment type="caution">
    <text evidence="1">The sequence shown here is derived from an EMBL/GenBank/DDBJ whole genome shotgun (WGS) entry which is preliminary data.</text>
</comment>